<accession>A0A167R7X9</accession>
<dbReference type="VEuPathDB" id="FungiDB:PHYBLDRAFT_184536"/>
<evidence type="ECO:0000313" key="2">
    <source>
        <dbReference type="EMBL" id="OAD81059.1"/>
    </source>
</evidence>
<dbReference type="GeneID" id="28999855"/>
<dbReference type="Proteomes" id="UP000077315">
    <property type="component" value="Unassembled WGS sequence"/>
</dbReference>
<reference evidence="3" key="1">
    <citation type="submission" date="2015-06" db="EMBL/GenBank/DDBJ databases">
        <title>Expansion of signal transduction pathways in fungi by whole-genome duplication.</title>
        <authorList>
            <consortium name="DOE Joint Genome Institute"/>
            <person name="Corrochano L.M."/>
            <person name="Kuo A."/>
            <person name="Marcet-Houben M."/>
            <person name="Polaino S."/>
            <person name="Salamov A."/>
            <person name="Villalobos J.M."/>
            <person name="Alvarez M.I."/>
            <person name="Avalos J."/>
            <person name="Benito E.P."/>
            <person name="Benoit I."/>
            <person name="Burger G."/>
            <person name="Camino L.P."/>
            <person name="Canovas D."/>
            <person name="Cerda-Olmedo E."/>
            <person name="Cheng J.-F."/>
            <person name="Dominguez A."/>
            <person name="Elias M."/>
            <person name="Eslava A.P."/>
            <person name="Glaser F."/>
            <person name="Grimwood J."/>
            <person name="Gutierrez G."/>
            <person name="Heitman J."/>
            <person name="Henrissat B."/>
            <person name="Iturriaga E.A."/>
            <person name="Lang B.F."/>
            <person name="Lavin J.L."/>
            <person name="Lee S."/>
            <person name="Li W."/>
            <person name="Lindquist E."/>
            <person name="Lopez-Garcia S."/>
            <person name="Luque E.M."/>
            <person name="Marcos A.T."/>
            <person name="Martin J."/>
            <person name="McCluskey K."/>
            <person name="Medina H.R."/>
            <person name="Miralles-Duran A."/>
            <person name="Miyazaki A."/>
            <person name="Munoz-Torres E."/>
            <person name="Oguiza J.A."/>
            <person name="Ohm R."/>
            <person name="Olmedo M."/>
            <person name="Orejas M."/>
            <person name="Ortiz-Castellanos L."/>
            <person name="Pisabarro A.G."/>
            <person name="Rodriguez-Romero J."/>
            <person name="Ruiz-Herrera J."/>
            <person name="Ruiz-Vazquez R."/>
            <person name="Sanz C."/>
            <person name="Schackwitz W."/>
            <person name="Schmutz J."/>
            <person name="Shahriari M."/>
            <person name="Shelest E."/>
            <person name="Silva-Franco F."/>
            <person name="Soanes D."/>
            <person name="Syed K."/>
            <person name="Tagua V.G."/>
            <person name="Talbot N.J."/>
            <person name="Thon M."/>
            <person name="De vries R.P."/>
            <person name="Wiebenga A."/>
            <person name="Yadav J.S."/>
            <person name="Braun E.L."/>
            <person name="Baker S."/>
            <person name="Garre V."/>
            <person name="Horwitz B."/>
            <person name="Torres-Martinez S."/>
            <person name="Idnurm A."/>
            <person name="Herrera-Estrella A."/>
            <person name="Gabaldon T."/>
            <person name="Grigoriev I.V."/>
        </authorList>
    </citation>
    <scope>NUCLEOTIDE SEQUENCE [LARGE SCALE GENOMIC DNA]</scope>
    <source>
        <strain evidence="3">NRRL 1555(-)</strain>
    </source>
</reference>
<feature type="transmembrane region" description="Helical" evidence="1">
    <location>
        <begin position="76"/>
        <end position="97"/>
    </location>
</feature>
<evidence type="ECO:0000256" key="1">
    <source>
        <dbReference type="SAM" id="Phobius"/>
    </source>
</evidence>
<dbReference type="AlphaFoldDB" id="A0A167R7X9"/>
<keyword evidence="1" id="KW-0812">Transmembrane</keyword>
<dbReference type="Gene3D" id="3.10.129.10">
    <property type="entry name" value="Hotdog Thioesterase"/>
    <property type="match status" value="1"/>
</dbReference>
<dbReference type="InterPro" id="IPR029069">
    <property type="entry name" value="HotDog_dom_sf"/>
</dbReference>
<evidence type="ECO:0000313" key="3">
    <source>
        <dbReference type="Proteomes" id="UP000077315"/>
    </source>
</evidence>
<dbReference type="InterPro" id="IPR027961">
    <property type="entry name" value="DUF4442"/>
</dbReference>
<name>A0A167R7X9_PHYB8</name>
<dbReference type="SUPFAM" id="SSF54637">
    <property type="entry name" value="Thioesterase/thiol ester dehydrase-isomerase"/>
    <property type="match status" value="1"/>
</dbReference>
<keyword evidence="1" id="KW-0472">Membrane</keyword>
<dbReference type="CDD" id="cd03443">
    <property type="entry name" value="PaaI_thioesterase"/>
    <property type="match status" value="1"/>
</dbReference>
<evidence type="ECO:0008006" key="4">
    <source>
        <dbReference type="Google" id="ProtNLM"/>
    </source>
</evidence>
<proteinExistence type="predicted"/>
<dbReference type="EMBL" id="KV440971">
    <property type="protein sequence ID" value="OAD81059.1"/>
    <property type="molecule type" value="Genomic_DNA"/>
</dbReference>
<dbReference type="RefSeq" id="XP_018299099.1">
    <property type="nucleotide sequence ID" value="XM_018438949.1"/>
</dbReference>
<protein>
    <recommendedName>
        <fullName evidence="4">Thioesterase domain-containing protein</fullName>
    </recommendedName>
</protein>
<gene>
    <name evidence="2" type="ORF">PHYBLDRAFT_184536</name>
</gene>
<keyword evidence="1" id="KW-1133">Transmembrane helix</keyword>
<dbReference type="Pfam" id="PF14539">
    <property type="entry name" value="DUF4442"/>
    <property type="match status" value="1"/>
</dbReference>
<dbReference type="InParanoid" id="A0A167R7X9"/>
<keyword evidence="3" id="KW-1185">Reference proteome</keyword>
<organism evidence="2 3">
    <name type="scientific">Phycomyces blakesleeanus (strain ATCC 8743b / DSM 1359 / FGSC 10004 / NBRC 33097 / NRRL 1555)</name>
    <dbReference type="NCBI Taxonomy" id="763407"/>
    <lineage>
        <taxon>Eukaryota</taxon>
        <taxon>Fungi</taxon>
        <taxon>Fungi incertae sedis</taxon>
        <taxon>Mucoromycota</taxon>
        <taxon>Mucoromycotina</taxon>
        <taxon>Mucoromycetes</taxon>
        <taxon>Mucorales</taxon>
        <taxon>Phycomycetaceae</taxon>
        <taxon>Phycomyces</taxon>
    </lineage>
</organism>
<sequence>MTIMVYKCTYKAIIQGEKSKKEKKRKENFSLKTIHISMGFSLVTDNSLTPLAAAFYSQVQATAQLVRVALELEWTIFSRLIGGVILATTAYIIYLIITLRHTRQPLVMWERLAKPFVKLFRPRLFAFLLGNADPYTRSIDMRISTFSRGFCTGIMRDRHKNRNTLKSIHTTALATFAETVGGLALLSLINNKDRATLTSLKIDYNKRALGLLTASSECVLPAEMEGTHTLTTKVVVKDRTLDTVAVATLVWEIETKEA</sequence>
<dbReference type="OrthoDB" id="10255641at2759"/>